<evidence type="ECO:0000256" key="5">
    <source>
        <dbReference type="ARBA" id="ARBA00023004"/>
    </source>
</evidence>
<evidence type="ECO:0000259" key="8">
    <source>
        <dbReference type="PROSITE" id="PS51007"/>
    </source>
</evidence>
<dbReference type="EMBL" id="FPJW01000011">
    <property type="protein sequence ID" value="SFX73409.1"/>
    <property type="molecule type" value="Genomic_DNA"/>
</dbReference>
<dbReference type="GO" id="GO:0009055">
    <property type="term" value="F:electron transfer activity"/>
    <property type="evidence" value="ECO:0007669"/>
    <property type="project" value="InterPro"/>
</dbReference>
<evidence type="ECO:0000256" key="7">
    <source>
        <dbReference type="SAM" id="SignalP"/>
    </source>
</evidence>
<keyword evidence="4" id="KW-0249">Electron transport</keyword>
<gene>
    <name evidence="9" type="ORF">SAMN02745752_02696</name>
</gene>
<dbReference type="InterPro" id="IPR050597">
    <property type="entry name" value="Cytochrome_c_Oxidase_Subunit"/>
</dbReference>
<protein>
    <submittedName>
        <fullName evidence="9">Cytochrome c553</fullName>
    </submittedName>
</protein>
<dbReference type="GO" id="GO:0020037">
    <property type="term" value="F:heme binding"/>
    <property type="evidence" value="ECO:0007669"/>
    <property type="project" value="InterPro"/>
</dbReference>
<dbReference type="PANTHER" id="PTHR33751">
    <property type="entry name" value="CBB3-TYPE CYTOCHROME C OXIDASE SUBUNIT FIXP"/>
    <property type="match status" value="1"/>
</dbReference>
<evidence type="ECO:0000256" key="4">
    <source>
        <dbReference type="ARBA" id="ARBA00022982"/>
    </source>
</evidence>
<evidence type="ECO:0000256" key="3">
    <source>
        <dbReference type="ARBA" id="ARBA00022723"/>
    </source>
</evidence>
<dbReference type="InterPro" id="IPR009056">
    <property type="entry name" value="Cyt_c-like_dom"/>
</dbReference>
<dbReference type="RefSeq" id="WP_072327007.1">
    <property type="nucleotide sequence ID" value="NZ_FPJW01000011.1"/>
</dbReference>
<dbReference type="Gene3D" id="1.10.760.10">
    <property type="entry name" value="Cytochrome c-like domain"/>
    <property type="match status" value="1"/>
</dbReference>
<accession>A0A1K1ZGX9</accession>
<reference evidence="9 10" key="1">
    <citation type="submission" date="2016-11" db="EMBL/GenBank/DDBJ databases">
        <authorList>
            <person name="Jaros S."/>
            <person name="Januszkiewicz K."/>
            <person name="Wedrychowicz H."/>
        </authorList>
    </citation>
    <scope>NUCLEOTIDE SEQUENCE [LARGE SCALE GENOMIC DNA]</scope>
    <source>
        <strain evidence="9 10">DSM 21637</strain>
    </source>
</reference>
<keyword evidence="2 6" id="KW-0349">Heme</keyword>
<feature type="domain" description="Cytochrome c" evidence="8">
    <location>
        <begin position="28"/>
        <end position="108"/>
    </location>
</feature>
<evidence type="ECO:0000256" key="6">
    <source>
        <dbReference type="PROSITE-ProRule" id="PRU00433"/>
    </source>
</evidence>
<sequence length="109" mass="11514">MTPHKHLLHLAFAGLLGLAAVSPLHAAATAEQRQAALLASSCANCHGTDGKLAGSIPAIAGRPASVLESQLLSFKRGEMPHATVMDRLARGYTDEELAILARYFANINR</sequence>
<keyword evidence="5 6" id="KW-0408">Iron</keyword>
<dbReference type="SUPFAM" id="SSF46626">
    <property type="entry name" value="Cytochrome c"/>
    <property type="match status" value="1"/>
</dbReference>
<organism evidence="9 10">
    <name type="scientific">Marinospirillum alkaliphilum DSM 21637</name>
    <dbReference type="NCBI Taxonomy" id="1122209"/>
    <lineage>
        <taxon>Bacteria</taxon>
        <taxon>Pseudomonadati</taxon>
        <taxon>Pseudomonadota</taxon>
        <taxon>Gammaproteobacteria</taxon>
        <taxon>Oceanospirillales</taxon>
        <taxon>Oceanospirillaceae</taxon>
        <taxon>Marinospirillum</taxon>
    </lineage>
</organism>
<dbReference type="Proteomes" id="UP000182350">
    <property type="component" value="Unassembled WGS sequence"/>
</dbReference>
<name>A0A1K1ZGX9_9GAMM</name>
<proteinExistence type="predicted"/>
<keyword evidence="1" id="KW-0813">Transport</keyword>
<dbReference type="STRING" id="1122209.SAMN02745752_02696"/>
<keyword evidence="3 6" id="KW-0479">Metal-binding</keyword>
<dbReference type="PROSITE" id="PS51007">
    <property type="entry name" value="CYTC"/>
    <property type="match status" value="1"/>
</dbReference>
<dbReference type="AlphaFoldDB" id="A0A1K1ZGX9"/>
<evidence type="ECO:0000256" key="2">
    <source>
        <dbReference type="ARBA" id="ARBA00022617"/>
    </source>
</evidence>
<dbReference type="InterPro" id="IPR036909">
    <property type="entry name" value="Cyt_c-like_dom_sf"/>
</dbReference>
<dbReference type="Pfam" id="PF00034">
    <property type="entry name" value="Cytochrom_C"/>
    <property type="match status" value="1"/>
</dbReference>
<evidence type="ECO:0000256" key="1">
    <source>
        <dbReference type="ARBA" id="ARBA00022448"/>
    </source>
</evidence>
<feature type="signal peptide" evidence="7">
    <location>
        <begin position="1"/>
        <end position="26"/>
    </location>
</feature>
<feature type="chain" id="PRO_5013018430" evidence="7">
    <location>
        <begin position="27"/>
        <end position="109"/>
    </location>
</feature>
<keyword evidence="10" id="KW-1185">Reference proteome</keyword>
<dbReference type="PANTHER" id="PTHR33751:SF9">
    <property type="entry name" value="CYTOCHROME C4"/>
    <property type="match status" value="1"/>
</dbReference>
<dbReference type="GO" id="GO:0046872">
    <property type="term" value="F:metal ion binding"/>
    <property type="evidence" value="ECO:0007669"/>
    <property type="project" value="UniProtKB-KW"/>
</dbReference>
<evidence type="ECO:0000313" key="9">
    <source>
        <dbReference type="EMBL" id="SFX73409.1"/>
    </source>
</evidence>
<evidence type="ECO:0000313" key="10">
    <source>
        <dbReference type="Proteomes" id="UP000182350"/>
    </source>
</evidence>
<keyword evidence="7" id="KW-0732">Signal</keyword>